<name>A0ABQ2GR37_9DEIO</name>
<evidence type="ECO:0000256" key="1">
    <source>
        <dbReference type="SAM" id="SignalP"/>
    </source>
</evidence>
<evidence type="ECO:0008006" key="4">
    <source>
        <dbReference type="Google" id="ProtNLM"/>
    </source>
</evidence>
<comment type="caution">
    <text evidence="2">The sequence shown here is derived from an EMBL/GenBank/DDBJ whole genome shotgun (WGS) entry which is preliminary data.</text>
</comment>
<evidence type="ECO:0000313" key="3">
    <source>
        <dbReference type="Proteomes" id="UP000661918"/>
    </source>
</evidence>
<reference evidence="3" key="1">
    <citation type="journal article" date="2019" name="Int. J. Syst. Evol. Microbiol.">
        <title>The Global Catalogue of Microorganisms (GCM) 10K type strain sequencing project: providing services to taxonomists for standard genome sequencing and annotation.</title>
        <authorList>
            <consortium name="The Broad Institute Genomics Platform"/>
            <consortium name="The Broad Institute Genome Sequencing Center for Infectious Disease"/>
            <person name="Wu L."/>
            <person name="Ma J."/>
        </authorList>
    </citation>
    <scope>NUCLEOTIDE SEQUENCE [LARGE SCALE GENOMIC DNA]</scope>
    <source>
        <strain evidence="3">JCM 15443</strain>
    </source>
</reference>
<dbReference type="Proteomes" id="UP000661918">
    <property type="component" value="Unassembled WGS sequence"/>
</dbReference>
<accession>A0ABQ2GR37</accession>
<feature type="chain" id="PRO_5045826463" description="Lipoprotein" evidence="1">
    <location>
        <begin position="20"/>
        <end position="218"/>
    </location>
</feature>
<sequence>MKPLFLPVLSVALMLAACGGGGSPPAPTPPPTRSLYQGVWGWGIANPVTGEMIDSGGVVFTEEVTSQGHTAAAGLYLNQTAINNQANGRSGVAVLGPISAANKLETVFSLTTTNDNRLYFIGADSNNRLELYEGKPSFDGPGALVTASNQPGQDILVVLVQVSETVPSNAKDLGSLKESGKTLAVQALGARTQTRVAVEPQGHSNLLRAAEKSLSSSR</sequence>
<feature type="signal peptide" evidence="1">
    <location>
        <begin position="1"/>
        <end position="19"/>
    </location>
</feature>
<protein>
    <recommendedName>
        <fullName evidence="4">Lipoprotein</fullName>
    </recommendedName>
</protein>
<dbReference type="EMBL" id="BMOM01000011">
    <property type="protein sequence ID" value="GGM08996.1"/>
    <property type="molecule type" value="Genomic_DNA"/>
</dbReference>
<dbReference type="PROSITE" id="PS51257">
    <property type="entry name" value="PROKAR_LIPOPROTEIN"/>
    <property type="match status" value="1"/>
</dbReference>
<dbReference type="RefSeq" id="WP_188903349.1">
    <property type="nucleotide sequence ID" value="NZ_BMOM01000011.1"/>
</dbReference>
<keyword evidence="3" id="KW-1185">Reference proteome</keyword>
<evidence type="ECO:0000313" key="2">
    <source>
        <dbReference type="EMBL" id="GGM08996.1"/>
    </source>
</evidence>
<gene>
    <name evidence="2" type="ORF">GCM10010841_16770</name>
</gene>
<proteinExistence type="predicted"/>
<keyword evidence="1" id="KW-0732">Signal</keyword>
<organism evidence="2 3">
    <name type="scientific">Deinococcus aerophilus</name>
    <dbReference type="NCBI Taxonomy" id="522488"/>
    <lineage>
        <taxon>Bacteria</taxon>
        <taxon>Thermotogati</taxon>
        <taxon>Deinococcota</taxon>
        <taxon>Deinococci</taxon>
        <taxon>Deinococcales</taxon>
        <taxon>Deinococcaceae</taxon>
        <taxon>Deinococcus</taxon>
    </lineage>
</organism>